<dbReference type="PROSITE" id="PS51118">
    <property type="entry name" value="HTH_HXLR"/>
    <property type="match status" value="1"/>
</dbReference>
<sequence>MGGDGTLVENAVECSIEKALNIIGGGKWSFLVLRELFEGTKRFGELQKAINNISPKALTDTLRHLERNEIVIRTAYPTVPVTVEYSLSEKGHALHKILKEMKLWGGLNGRNIRGCLNSFCNIFNVNEPFFMGKR</sequence>
<evidence type="ECO:0000313" key="6">
    <source>
        <dbReference type="Proteomes" id="UP000019102"/>
    </source>
</evidence>
<evidence type="ECO:0000256" key="1">
    <source>
        <dbReference type="ARBA" id="ARBA00023015"/>
    </source>
</evidence>
<protein>
    <submittedName>
        <fullName evidence="5">Transcriptional regulator</fullName>
    </submittedName>
</protein>
<gene>
    <name evidence="5" type="ORF">JCM21714_1404</name>
</gene>
<evidence type="ECO:0000313" key="5">
    <source>
        <dbReference type="EMBL" id="GAE92408.1"/>
    </source>
</evidence>
<dbReference type="AlphaFoldDB" id="W4VHY4"/>
<feature type="domain" description="HTH hxlR-type" evidence="4">
    <location>
        <begin position="14"/>
        <end position="113"/>
    </location>
</feature>
<dbReference type="PANTHER" id="PTHR33204">
    <property type="entry name" value="TRANSCRIPTIONAL REGULATOR, MARR FAMILY"/>
    <property type="match status" value="1"/>
</dbReference>
<dbReference type="InterPro" id="IPR036390">
    <property type="entry name" value="WH_DNA-bd_sf"/>
</dbReference>
<comment type="caution">
    <text evidence="5">The sequence shown here is derived from an EMBL/GenBank/DDBJ whole genome shotgun (WGS) entry which is preliminary data.</text>
</comment>
<organism evidence="5 6">
    <name type="scientific">Gracilibacillus boraciitolerans JCM 21714</name>
    <dbReference type="NCBI Taxonomy" id="1298598"/>
    <lineage>
        <taxon>Bacteria</taxon>
        <taxon>Bacillati</taxon>
        <taxon>Bacillota</taxon>
        <taxon>Bacilli</taxon>
        <taxon>Bacillales</taxon>
        <taxon>Bacillaceae</taxon>
        <taxon>Gracilibacillus</taxon>
    </lineage>
</organism>
<dbReference type="EMBL" id="BAVS01000004">
    <property type="protein sequence ID" value="GAE92408.1"/>
    <property type="molecule type" value="Genomic_DNA"/>
</dbReference>
<proteinExistence type="predicted"/>
<dbReference type="eggNOG" id="COG1733">
    <property type="taxonomic scope" value="Bacteria"/>
</dbReference>
<dbReference type="PANTHER" id="PTHR33204:SF37">
    <property type="entry name" value="HTH-TYPE TRANSCRIPTIONAL REGULATOR YODB"/>
    <property type="match status" value="1"/>
</dbReference>
<name>W4VHY4_9BACI</name>
<dbReference type="Gene3D" id="1.10.10.10">
    <property type="entry name" value="Winged helix-like DNA-binding domain superfamily/Winged helix DNA-binding domain"/>
    <property type="match status" value="1"/>
</dbReference>
<dbReference type="Proteomes" id="UP000019102">
    <property type="component" value="Unassembled WGS sequence"/>
</dbReference>
<keyword evidence="3" id="KW-0804">Transcription</keyword>
<dbReference type="InterPro" id="IPR002577">
    <property type="entry name" value="HTH_HxlR"/>
</dbReference>
<reference evidence="5 6" key="1">
    <citation type="journal article" date="2014" name="Genome Announc.">
        <title>Draft Genome Sequence of the Boron-Tolerant and Moderately Halotolerant Bacterium Gracilibacillus boraciitolerans JCM 21714T.</title>
        <authorList>
            <person name="Ahmed I."/>
            <person name="Oshima K."/>
            <person name="Suda W."/>
            <person name="Kitamura K."/>
            <person name="Iida T."/>
            <person name="Ohmori Y."/>
            <person name="Fujiwara T."/>
            <person name="Hattori M."/>
            <person name="Ohkuma M."/>
        </authorList>
    </citation>
    <scope>NUCLEOTIDE SEQUENCE [LARGE SCALE GENOMIC DNA]</scope>
    <source>
        <strain evidence="5 6">JCM 21714</strain>
    </source>
</reference>
<evidence type="ECO:0000259" key="4">
    <source>
        <dbReference type="PROSITE" id="PS51118"/>
    </source>
</evidence>
<keyword evidence="6" id="KW-1185">Reference proteome</keyword>
<keyword evidence="1" id="KW-0805">Transcription regulation</keyword>
<evidence type="ECO:0000256" key="2">
    <source>
        <dbReference type="ARBA" id="ARBA00023125"/>
    </source>
</evidence>
<dbReference type="STRING" id="1298598.JCM21714_1404"/>
<dbReference type="Pfam" id="PF01638">
    <property type="entry name" value="HxlR"/>
    <property type="match status" value="1"/>
</dbReference>
<keyword evidence="2" id="KW-0238">DNA-binding</keyword>
<evidence type="ECO:0000256" key="3">
    <source>
        <dbReference type="ARBA" id="ARBA00023163"/>
    </source>
</evidence>
<accession>W4VHY4</accession>
<dbReference type="InterPro" id="IPR036388">
    <property type="entry name" value="WH-like_DNA-bd_sf"/>
</dbReference>
<dbReference type="SUPFAM" id="SSF46785">
    <property type="entry name" value="Winged helix' DNA-binding domain"/>
    <property type="match status" value="1"/>
</dbReference>
<dbReference type="GO" id="GO:0003677">
    <property type="term" value="F:DNA binding"/>
    <property type="evidence" value="ECO:0007669"/>
    <property type="project" value="UniProtKB-KW"/>
</dbReference>